<evidence type="ECO:0008006" key="5">
    <source>
        <dbReference type="Google" id="ProtNLM"/>
    </source>
</evidence>
<dbReference type="RefSeq" id="WP_186087767.1">
    <property type="nucleotide sequence ID" value="NZ_BMDB01000001.1"/>
</dbReference>
<evidence type="ECO:0000313" key="3">
    <source>
        <dbReference type="EMBL" id="CAD2077148.1"/>
    </source>
</evidence>
<feature type="coiled-coil region" evidence="1">
    <location>
        <begin position="109"/>
        <end position="170"/>
    </location>
</feature>
<comment type="caution">
    <text evidence="3">The sequence shown here is derived from an EMBL/GenBank/DDBJ whole genome shotgun (WGS) entry which is preliminary data.</text>
</comment>
<keyword evidence="2" id="KW-0732">Signal</keyword>
<organism evidence="3 4">
    <name type="scientific">Phocicoccus schoeneichii</name>
    <dbReference type="NCBI Taxonomy" id="1812261"/>
    <lineage>
        <taxon>Bacteria</taxon>
        <taxon>Bacillati</taxon>
        <taxon>Bacillota</taxon>
        <taxon>Bacilli</taxon>
        <taxon>Bacillales</taxon>
        <taxon>Salinicoccaceae</taxon>
        <taxon>Phocicoccus</taxon>
    </lineage>
</organism>
<feature type="coiled-coil region" evidence="1">
    <location>
        <begin position="26"/>
        <end position="67"/>
    </location>
</feature>
<feature type="chain" id="PRO_5038604160" description="Cell-wall binding lipoprotein" evidence="2">
    <location>
        <begin position="22"/>
        <end position="186"/>
    </location>
</feature>
<keyword evidence="4" id="KW-1185">Reference proteome</keyword>
<keyword evidence="1" id="KW-0175">Coiled coil</keyword>
<dbReference type="PROSITE" id="PS51257">
    <property type="entry name" value="PROKAR_LIPOPROTEIN"/>
    <property type="match status" value="1"/>
</dbReference>
<proteinExistence type="predicted"/>
<name>A0A6V7RIH5_9BACL</name>
<protein>
    <recommendedName>
        <fullName evidence="5">Cell-wall binding lipoprotein</fullName>
    </recommendedName>
</protein>
<accession>A0A6V7RIH5</accession>
<gene>
    <name evidence="3" type="ORF">JEOSCH030_01232</name>
</gene>
<dbReference type="AlphaFoldDB" id="A0A6V7RIH5"/>
<evidence type="ECO:0000313" key="4">
    <source>
        <dbReference type="Proteomes" id="UP000521032"/>
    </source>
</evidence>
<feature type="signal peptide" evidence="2">
    <location>
        <begin position="1"/>
        <end position="21"/>
    </location>
</feature>
<sequence length="186" mass="21645">MKRFLLILSTTLLLGACSSLSKEDSHAEKQEQVSELQKELQSAEVENKQLKADIEHIDEEIARIERDSKDENITIYKETVDHYSKSLSREIDTLKDQTTYYKKTDIINLENIKNIEENIKDIVDDYNKEVDKLKLSNTLTRQDKKIAVFNDALIKNMANVTKAYEEKDKEKILKAIEAFQETVKFL</sequence>
<evidence type="ECO:0000256" key="2">
    <source>
        <dbReference type="SAM" id="SignalP"/>
    </source>
</evidence>
<dbReference type="Proteomes" id="UP000521032">
    <property type="component" value="Unassembled WGS sequence"/>
</dbReference>
<reference evidence="3 4" key="1">
    <citation type="submission" date="2020-07" db="EMBL/GenBank/DDBJ databases">
        <authorList>
            <person name="Criscuolo A."/>
        </authorList>
    </citation>
    <scope>NUCLEOTIDE SEQUENCE [LARGE SCALE GENOMIC DNA]</scope>
    <source>
        <strain evidence="4">CIP 111030</strain>
    </source>
</reference>
<evidence type="ECO:0000256" key="1">
    <source>
        <dbReference type="SAM" id="Coils"/>
    </source>
</evidence>
<dbReference type="EMBL" id="CAJEWE010000010">
    <property type="protein sequence ID" value="CAD2077148.1"/>
    <property type="molecule type" value="Genomic_DNA"/>
</dbReference>